<organism evidence="1 2">
    <name type="scientific">Punica granatum</name>
    <name type="common">Pomegranate</name>
    <dbReference type="NCBI Taxonomy" id="22663"/>
    <lineage>
        <taxon>Eukaryota</taxon>
        <taxon>Viridiplantae</taxon>
        <taxon>Streptophyta</taxon>
        <taxon>Embryophyta</taxon>
        <taxon>Tracheophyta</taxon>
        <taxon>Spermatophyta</taxon>
        <taxon>Magnoliopsida</taxon>
        <taxon>eudicotyledons</taxon>
        <taxon>Gunneridae</taxon>
        <taxon>Pentapetalae</taxon>
        <taxon>rosids</taxon>
        <taxon>malvids</taxon>
        <taxon>Myrtales</taxon>
        <taxon>Lythraceae</taxon>
        <taxon>Punica</taxon>
    </lineage>
</organism>
<dbReference type="AlphaFoldDB" id="A0A2I0JCB2"/>
<sequence>MAGLKEIDVYKVKIAYTRDVPKMRNKVHSRPYYCRGRTKMNIHRRDRVMPEYGELGCPSILFDNLGPLDYEPSFLVLLLHVVSSQVLPSEFHSAVAAIDGRNRKLPGDQLSVLFPSERYVHHIREQGRMNESAARTFARLMAELVRPRTMFELWFVFGENWQSVSALSCNECRMSGPKKTGISSRASTLRNRENPRILPIPAKVAMTTAITPPHPSIPNGVTGGLPLIGIVGALCGLDFIQINEKFDVVLDLLSN</sequence>
<keyword evidence="2" id="KW-1185">Reference proteome</keyword>
<protein>
    <submittedName>
        <fullName evidence="1">Uncharacterized protein</fullName>
    </submittedName>
</protein>
<proteinExistence type="predicted"/>
<name>A0A2I0JCB2_PUNGR</name>
<comment type="caution">
    <text evidence="1">The sequence shown here is derived from an EMBL/GenBank/DDBJ whole genome shotgun (WGS) entry which is preliminary data.</text>
</comment>
<accession>A0A2I0JCB2</accession>
<evidence type="ECO:0000313" key="1">
    <source>
        <dbReference type="EMBL" id="PKI53882.1"/>
    </source>
</evidence>
<gene>
    <name evidence="1" type="ORF">CRG98_025676</name>
</gene>
<dbReference type="EMBL" id="PGOL01001823">
    <property type="protein sequence ID" value="PKI53882.1"/>
    <property type="molecule type" value="Genomic_DNA"/>
</dbReference>
<reference evidence="1 2" key="1">
    <citation type="submission" date="2017-11" db="EMBL/GenBank/DDBJ databases">
        <title>De-novo sequencing of pomegranate (Punica granatum L.) genome.</title>
        <authorList>
            <person name="Akparov Z."/>
            <person name="Amiraslanov A."/>
            <person name="Hajiyeva S."/>
            <person name="Abbasov M."/>
            <person name="Kaur K."/>
            <person name="Hamwieh A."/>
            <person name="Solovyev V."/>
            <person name="Salamov A."/>
            <person name="Braich B."/>
            <person name="Kosarev P."/>
            <person name="Mahmoud A."/>
            <person name="Hajiyev E."/>
            <person name="Babayeva S."/>
            <person name="Izzatullayeva V."/>
            <person name="Mammadov A."/>
            <person name="Mammadov A."/>
            <person name="Sharifova S."/>
            <person name="Ojaghi J."/>
            <person name="Eynullazada K."/>
            <person name="Bayramov B."/>
            <person name="Abdulazimova A."/>
            <person name="Shahmuradov I."/>
        </authorList>
    </citation>
    <scope>NUCLEOTIDE SEQUENCE [LARGE SCALE GENOMIC DNA]</scope>
    <source>
        <strain evidence="2">cv. AG2017</strain>
        <tissue evidence="1">Leaf</tissue>
    </source>
</reference>
<dbReference type="Proteomes" id="UP000233551">
    <property type="component" value="Unassembled WGS sequence"/>
</dbReference>
<evidence type="ECO:0000313" key="2">
    <source>
        <dbReference type="Proteomes" id="UP000233551"/>
    </source>
</evidence>